<dbReference type="AlphaFoldDB" id="A0A6P8K606"/>
<dbReference type="RefSeq" id="XP_033164340.1">
    <property type="nucleotide sequence ID" value="XM_033308449.1"/>
</dbReference>
<keyword evidence="12" id="KW-0472">Membrane</keyword>
<sequence>MTRFWPLIFSWSRSASGIFSHFLSDHNGENWPWSSALHAASTFEEDQKTNRRKRLSPHRDSFRDYTIMQYENRLRLHAHPTKIFRYFATIKMKNKSGKWELYMTPNDFLRSIQPGLTQPENLGLDKFHILDEQAAKKWIPEVKDDSIFLKIEDRGLLTYSDYVLLTILLSIPERNVRIGFKLFDLNGDGDVTIDELDTVFMAMTQGEVSMMNSHLKSHFFGHRLNKTLSIEEFLEFLHALHIEIHTEQFQNLLKESSSVISELDFAKVVLGLRKSRSERREILKRVKNKFGKMDRGITLEEFLAFFRFVQDVSIMDNALAFYYFTGADISPKTMRHIAYVVSGVKLSQHLTDVIFCIFDRNNDNIIQRKEFTDMRRQWMHPIPLRKNPELLSKMCIVCKCTWKMLSTWELGKPHPRYLPLW</sequence>
<evidence type="ECO:0000256" key="9">
    <source>
        <dbReference type="ARBA" id="ARBA00022946"/>
    </source>
</evidence>
<keyword evidence="11" id="KW-0496">Mitochondrion</keyword>
<dbReference type="InterPro" id="IPR039800">
    <property type="entry name" value="MICU1/2/3"/>
</dbReference>
<evidence type="ECO:0000256" key="10">
    <source>
        <dbReference type="ARBA" id="ARBA00023065"/>
    </source>
</evidence>
<reference evidence="16" key="1">
    <citation type="submission" date="2025-08" db="UniProtKB">
        <authorList>
            <consortium name="RefSeq"/>
        </authorList>
    </citation>
    <scope>IDENTIFICATION</scope>
    <source>
        <strain evidence="16">Mau12</strain>
        <tissue evidence="16">Whole Body</tissue>
    </source>
</reference>
<proteinExistence type="inferred from homology"/>
<evidence type="ECO:0000313" key="16">
    <source>
        <dbReference type="RefSeq" id="XP_033164340.1"/>
    </source>
</evidence>
<dbReference type="GeneID" id="117143668"/>
<feature type="domain" description="EF-hand" evidence="14">
    <location>
        <begin position="346"/>
        <end position="381"/>
    </location>
</feature>
<keyword evidence="8" id="KW-0106">Calcium</keyword>
<evidence type="ECO:0000256" key="6">
    <source>
        <dbReference type="ARBA" id="ARBA00022737"/>
    </source>
</evidence>
<keyword evidence="3" id="KW-0813">Transport</keyword>
<comment type="similarity">
    <text evidence="13">Belongs to the MICU1 family. MICU1 subfamily.</text>
</comment>
<dbReference type="InterPro" id="IPR011992">
    <property type="entry name" value="EF-hand-dom_pair"/>
</dbReference>
<comment type="subcellular location">
    <subcellularLocation>
        <location evidence="1">Mitochondrion inner membrane</location>
    </subcellularLocation>
    <subcellularLocation>
        <location evidence="2">Mitochondrion intermembrane space</location>
    </subcellularLocation>
</comment>
<feature type="domain" description="EF-hand" evidence="14">
    <location>
        <begin position="171"/>
        <end position="206"/>
    </location>
</feature>
<dbReference type="CDD" id="cd15900">
    <property type="entry name" value="EFh_MICU"/>
    <property type="match status" value="1"/>
</dbReference>
<evidence type="ECO:0000313" key="15">
    <source>
        <dbReference type="Proteomes" id="UP000515162"/>
    </source>
</evidence>
<dbReference type="InterPro" id="IPR002048">
    <property type="entry name" value="EF_hand_dom"/>
</dbReference>
<organism evidence="15 16">
    <name type="scientific">Drosophila mauritiana</name>
    <name type="common">Fruit fly</name>
    <dbReference type="NCBI Taxonomy" id="7226"/>
    <lineage>
        <taxon>Eukaryota</taxon>
        <taxon>Metazoa</taxon>
        <taxon>Ecdysozoa</taxon>
        <taxon>Arthropoda</taxon>
        <taxon>Hexapoda</taxon>
        <taxon>Insecta</taxon>
        <taxon>Pterygota</taxon>
        <taxon>Neoptera</taxon>
        <taxon>Endopterygota</taxon>
        <taxon>Diptera</taxon>
        <taxon>Brachycera</taxon>
        <taxon>Muscomorpha</taxon>
        <taxon>Ephydroidea</taxon>
        <taxon>Drosophilidae</taxon>
        <taxon>Drosophila</taxon>
        <taxon>Sophophora</taxon>
    </lineage>
</organism>
<evidence type="ECO:0000256" key="13">
    <source>
        <dbReference type="ARBA" id="ARBA00038333"/>
    </source>
</evidence>
<name>A0A6P8K606_DROMA</name>
<dbReference type="PROSITE" id="PS50222">
    <property type="entry name" value="EF_HAND_2"/>
    <property type="match status" value="2"/>
</dbReference>
<keyword evidence="10" id="KW-0406">Ion transport</keyword>
<dbReference type="GO" id="GO:0036444">
    <property type="term" value="P:calcium import into the mitochondrion"/>
    <property type="evidence" value="ECO:0007669"/>
    <property type="project" value="UniProtKB-ARBA"/>
</dbReference>
<dbReference type="GO" id="GO:0051560">
    <property type="term" value="P:mitochondrial calcium ion homeostasis"/>
    <property type="evidence" value="ECO:0007669"/>
    <property type="project" value="TreeGrafter"/>
</dbReference>
<evidence type="ECO:0000256" key="12">
    <source>
        <dbReference type="ARBA" id="ARBA00023136"/>
    </source>
</evidence>
<evidence type="ECO:0000256" key="2">
    <source>
        <dbReference type="ARBA" id="ARBA00004569"/>
    </source>
</evidence>
<evidence type="ECO:0000256" key="11">
    <source>
        <dbReference type="ARBA" id="ARBA00023128"/>
    </source>
</evidence>
<keyword evidence="5" id="KW-0479">Metal-binding</keyword>
<evidence type="ECO:0000256" key="8">
    <source>
        <dbReference type="ARBA" id="ARBA00022837"/>
    </source>
</evidence>
<evidence type="ECO:0000259" key="14">
    <source>
        <dbReference type="PROSITE" id="PS50222"/>
    </source>
</evidence>
<evidence type="ECO:0000256" key="4">
    <source>
        <dbReference type="ARBA" id="ARBA00022568"/>
    </source>
</evidence>
<dbReference type="InterPro" id="IPR018247">
    <property type="entry name" value="EF_Hand_1_Ca_BS"/>
</dbReference>
<dbReference type="SUPFAM" id="SSF47473">
    <property type="entry name" value="EF-hand"/>
    <property type="match status" value="1"/>
</dbReference>
<evidence type="ECO:0000256" key="5">
    <source>
        <dbReference type="ARBA" id="ARBA00022723"/>
    </source>
</evidence>
<keyword evidence="4" id="KW-0109">Calcium transport</keyword>
<dbReference type="GO" id="GO:0005758">
    <property type="term" value="C:mitochondrial intermembrane space"/>
    <property type="evidence" value="ECO:0007669"/>
    <property type="project" value="UniProtKB-SubCell"/>
</dbReference>
<dbReference type="Proteomes" id="UP000515162">
    <property type="component" value="Chromosome 3R"/>
</dbReference>
<evidence type="ECO:0000256" key="3">
    <source>
        <dbReference type="ARBA" id="ARBA00022448"/>
    </source>
</evidence>
<accession>A0A6P8K606</accession>
<dbReference type="Gene3D" id="1.10.238.10">
    <property type="entry name" value="EF-hand"/>
    <property type="match status" value="2"/>
</dbReference>
<dbReference type="GO" id="GO:0005509">
    <property type="term" value="F:calcium ion binding"/>
    <property type="evidence" value="ECO:0007669"/>
    <property type="project" value="InterPro"/>
</dbReference>
<dbReference type="Pfam" id="PF13833">
    <property type="entry name" value="EF-hand_8"/>
    <property type="match status" value="1"/>
</dbReference>
<dbReference type="PANTHER" id="PTHR12294:SF1">
    <property type="entry name" value="CALCIUM UPTAKE PROTEIN 1, MITOCHONDRIAL"/>
    <property type="match status" value="1"/>
</dbReference>
<dbReference type="PANTHER" id="PTHR12294">
    <property type="entry name" value="EF HAND DOMAIN FAMILY A1,A2-RELATED"/>
    <property type="match status" value="1"/>
</dbReference>
<evidence type="ECO:0000256" key="1">
    <source>
        <dbReference type="ARBA" id="ARBA00004273"/>
    </source>
</evidence>
<keyword evidence="6" id="KW-0677">Repeat</keyword>
<keyword evidence="9" id="KW-0809">Transit peptide</keyword>
<keyword evidence="15" id="KW-1185">Reference proteome</keyword>
<dbReference type="GO" id="GO:1990246">
    <property type="term" value="C:uniplex complex"/>
    <property type="evidence" value="ECO:0007669"/>
    <property type="project" value="TreeGrafter"/>
</dbReference>
<dbReference type="PROSITE" id="PS00018">
    <property type="entry name" value="EF_HAND_1"/>
    <property type="match status" value="2"/>
</dbReference>
<gene>
    <name evidence="16" type="primary">LOC117143668</name>
</gene>
<keyword evidence="7" id="KW-0999">Mitochondrion inner membrane</keyword>
<protein>
    <submittedName>
        <fullName evidence="16">Calcium uptake protein 1 homolog, mitochondrial</fullName>
    </submittedName>
</protein>
<evidence type="ECO:0000256" key="7">
    <source>
        <dbReference type="ARBA" id="ARBA00022792"/>
    </source>
</evidence>